<accession>A0ABZ2YKV6</accession>
<dbReference type="GO" id="GO:0004386">
    <property type="term" value="F:helicase activity"/>
    <property type="evidence" value="ECO:0007669"/>
    <property type="project" value="UniProtKB-KW"/>
</dbReference>
<reference evidence="3" key="1">
    <citation type="submission" date="2024-03" db="EMBL/GenBank/DDBJ databases">
        <title>Chitinophaga horti sp. nov., isolated from garden soil.</title>
        <authorList>
            <person name="Lee D.S."/>
            <person name="Han D.M."/>
            <person name="Baek J.H."/>
            <person name="Choi D.G."/>
            <person name="Jeon J.H."/>
            <person name="Jeon C.O."/>
        </authorList>
    </citation>
    <scope>NUCLEOTIDE SEQUENCE [LARGE SCALE GENOMIC DNA]</scope>
    <source>
        <strain evidence="3">GPA1</strain>
    </source>
</reference>
<dbReference type="Pfam" id="PF21530">
    <property type="entry name" value="Pif1_2B_dom"/>
    <property type="match status" value="1"/>
</dbReference>
<dbReference type="Proteomes" id="UP001485459">
    <property type="component" value="Chromosome"/>
</dbReference>
<keyword evidence="2" id="KW-0067">ATP-binding</keyword>
<name>A0ABZ2YKV6_9BACT</name>
<keyword evidence="2" id="KW-0378">Hydrolase</keyword>
<keyword evidence="2" id="KW-0347">Helicase</keyword>
<keyword evidence="2" id="KW-0547">Nucleotide-binding</keyword>
<organism evidence="2 3">
    <name type="scientific">Chitinophaga pollutisoli</name>
    <dbReference type="NCBI Taxonomy" id="3133966"/>
    <lineage>
        <taxon>Bacteria</taxon>
        <taxon>Pseudomonadati</taxon>
        <taxon>Bacteroidota</taxon>
        <taxon>Chitinophagia</taxon>
        <taxon>Chitinophagales</taxon>
        <taxon>Chitinophagaceae</taxon>
        <taxon>Chitinophaga</taxon>
    </lineage>
</organism>
<keyword evidence="3" id="KW-1185">Reference proteome</keyword>
<dbReference type="Gene3D" id="3.40.50.300">
    <property type="entry name" value="P-loop containing nucleotide triphosphate hydrolases"/>
    <property type="match status" value="1"/>
</dbReference>
<dbReference type="SUPFAM" id="SSF52540">
    <property type="entry name" value="P-loop containing nucleoside triphosphate hydrolases"/>
    <property type="match status" value="2"/>
</dbReference>
<dbReference type="EMBL" id="CP149822">
    <property type="protein sequence ID" value="WZN40375.1"/>
    <property type="molecule type" value="Genomic_DNA"/>
</dbReference>
<dbReference type="SMART" id="SM00382">
    <property type="entry name" value="AAA"/>
    <property type="match status" value="1"/>
</dbReference>
<dbReference type="Pfam" id="PF05970">
    <property type="entry name" value="PIF1"/>
    <property type="match status" value="1"/>
</dbReference>
<evidence type="ECO:0000313" key="2">
    <source>
        <dbReference type="EMBL" id="WZN40375.1"/>
    </source>
</evidence>
<dbReference type="PANTHER" id="PTHR47642">
    <property type="entry name" value="ATP-DEPENDENT DNA HELICASE"/>
    <property type="match status" value="1"/>
</dbReference>
<proteinExistence type="predicted"/>
<dbReference type="RefSeq" id="WP_341835298.1">
    <property type="nucleotide sequence ID" value="NZ_CP149822.1"/>
</dbReference>
<dbReference type="Gene3D" id="2.30.30.940">
    <property type="match status" value="1"/>
</dbReference>
<dbReference type="InterPro" id="IPR051055">
    <property type="entry name" value="PIF1_helicase"/>
</dbReference>
<gene>
    <name evidence="2" type="ORF">WJU16_20620</name>
</gene>
<dbReference type="CDD" id="cd18809">
    <property type="entry name" value="SF1_C_RecD"/>
    <property type="match status" value="1"/>
</dbReference>
<dbReference type="InterPro" id="IPR049163">
    <property type="entry name" value="Pif1-like_2B_dom"/>
</dbReference>
<feature type="domain" description="AAA+ ATPase" evidence="1">
    <location>
        <begin position="24"/>
        <end position="262"/>
    </location>
</feature>
<dbReference type="InterPro" id="IPR027417">
    <property type="entry name" value="P-loop_NTPase"/>
</dbReference>
<evidence type="ECO:0000259" key="1">
    <source>
        <dbReference type="SMART" id="SM00382"/>
    </source>
</evidence>
<dbReference type="InterPro" id="IPR010285">
    <property type="entry name" value="DNA_helicase_pif1-like_DEAD"/>
</dbReference>
<dbReference type="InterPro" id="IPR003593">
    <property type="entry name" value="AAA+_ATPase"/>
</dbReference>
<evidence type="ECO:0000313" key="3">
    <source>
        <dbReference type="Proteomes" id="UP001485459"/>
    </source>
</evidence>
<protein>
    <submittedName>
        <fullName evidence="2">PIF1 family ATP-dependent DNA helicase</fullName>
    </submittedName>
</protein>
<sequence length="489" mass="55120">MVQLIKQYHDNPDAQEAIRLIAYTRQSVFLTGKAGTGKSTLLRNLIAHIPKKYIVLASTGVAALNVGGQTIHSFFLIEPRPYLPQDKNVEDLNEEKTELLKQVDLIIIDEISMVRCDLMQAVDLTLRKNLRSALPFGGKQLLLIGDLLQLPPVIDSKRAGEVEVIRNNYSTPYFFSAKSFEEGFRMQMIELKHVYRQPDPAFVQVLNAVRDNSVQPHHLAVLNTRHDPDYEPNGETLELILCTTNAIADAVNEQRLKALDGEASSYHALLTGDFQQEARNGGGKLPADLQLQLKVGAQVMFIKNDNQRRWVNGSLGKITQLDEEHVEVQMDEGEVTHRVDKSEWEHIEYKWNRQKEEIEKIVTGTFRQLPVKLAWAVTIHKSQGQTFQKVIIDLGSGAFATGQTYVALSRCTSLEGIRLKKKVMLRDVQSDSRIGYFLHQIMAGSQHPDTQRAIAEGIQTRIAEIRATEGKNETERAALQEELALLETL</sequence>